<gene>
    <name evidence="1" type="primary">RvY_06309</name>
    <name evidence="1" type="synonym">RvY_06309.5</name>
    <name evidence="1" type="ORF">RvY_06309-5</name>
</gene>
<dbReference type="Proteomes" id="UP000186922">
    <property type="component" value="Unassembled WGS sequence"/>
</dbReference>
<name>A0A1D1V142_RAMVA</name>
<organism evidence="1 2">
    <name type="scientific">Ramazzottius varieornatus</name>
    <name type="common">Water bear</name>
    <name type="synonym">Tardigrade</name>
    <dbReference type="NCBI Taxonomy" id="947166"/>
    <lineage>
        <taxon>Eukaryota</taxon>
        <taxon>Metazoa</taxon>
        <taxon>Ecdysozoa</taxon>
        <taxon>Tardigrada</taxon>
        <taxon>Eutardigrada</taxon>
        <taxon>Parachela</taxon>
        <taxon>Hypsibioidea</taxon>
        <taxon>Ramazzottiidae</taxon>
        <taxon>Ramazzottius</taxon>
    </lineage>
</organism>
<accession>A0A1D1V142</accession>
<protein>
    <submittedName>
        <fullName evidence="1">Uncharacterized protein</fullName>
    </submittedName>
</protein>
<dbReference type="EMBL" id="BDGG01000002">
    <property type="protein sequence ID" value="GAU94560.1"/>
    <property type="molecule type" value="Genomic_DNA"/>
</dbReference>
<sequence>MLRQRSREGLCQLQSFLGAVRRGLYQQRKVCDYSSAVKEVSNRLLLTRFLRKWLCWLQGALSISSIAFGEETYAAAWRRHGGDFHSSVRERTILAAFARK</sequence>
<comment type="caution">
    <text evidence="1">The sequence shown here is derived from an EMBL/GenBank/DDBJ whole genome shotgun (WGS) entry which is preliminary data.</text>
</comment>
<proteinExistence type="predicted"/>
<reference evidence="1 2" key="1">
    <citation type="journal article" date="2016" name="Nat. Commun.">
        <title>Extremotolerant tardigrade genome and improved radiotolerance of human cultured cells by tardigrade-unique protein.</title>
        <authorList>
            <person name="Hashimoto T."/>
            <person name="Horikawa D.D."/>
            <person name="Saito Y."/>
            <person name="Kuwahara H."/>
            <person name="Kozuka-Hata H."/>
            <person name="Shin-I T."/>
            <person name="Minakuchi Y."/>
            <person name="Ohishi K."/>
            <person name="Motoyama A."/>
            <person name="Aizu T."/>
            <person name="Enomoto A."/>
            <person name="Kondo K."/>
            <person name="Tanaka S."/>
            <person name="Hara Y."/>
            <person name="Koshikawa S."/>
            <person name="Sagara H."/>
            <person name="Miura T."/>
            <person name="Yokobori S."/>
            <person name="Miyagawa K."/>
            <person name="Suzuki Y."/>
            <person name="Kubo T."/>
            <person name="Oyama M."/>
            <person name="Kohara Y."/>
            <person name="Fujiyama A."/>
            <person name="Arakawa K."/>
            <person name="Katayama T."/>
            <person name="Toyoda A."/>
            <person name="Kunieda T."/>
        </authorList>
    </citation>
    <scope>NUCLEOTIDE SEQUENCE [LARGE SCALE GENOMIC DNA]</scope>
    <source>
        <strain evidence="1 2">YOKOZUNA-1</strain>
    </source>
</reference>
<keyword evidence="2" id="KW-1185">Reference proteome</keyword>
<dbReference type="AlphaFoldDB" id="A0A1D1V142"/>
<evidence type="ECO:0000313" key="1">
    <source>
        <dbReference type="EMBL" id="GAU94560.1"/>
    </source>
</evidence>
<evidence type="ECO:0000313" key="2">
    <source>
        <dbReference type="Proteomes" id="UP000186922"/>
    </source>
</evidence>